<dbReference type="PANTHER" id="PTHR19303">
    <property type="entry name" value="TRANSPOSON"/>
    <property type="match status" value="1"/>
</dbReference>
<dbReference type="Proteomes" id="UP000708208">
    <property type="component" value="Unassembled WGS sequence"/>
</dbReference>
<dbReference type="GO" id="GO:0005634">
    <property type="term" value="C:nucleus"/>
    <property type="evidence" value="ECO:0007669"/>
    <property type="project" value="TreeGrafter"/>
</dbReference>
<dbReference type="EMBL" id="CAJVCH010011076">
    <property type="protein sequence ID" value="CAG7669233.1"/>
    <property type="molecule type" value="Genomic_DNA"/>
</dbReference>
<reference evidence="4" key="1">
    <citation type="submission" date="2021-06" db="EMBL/GenBank/DDBJ databases">
        <authorList>
            <person name="Hodson N. C."/>
            <person name="Mongue J. A."/>
            <person name="Jaron S. K."/>
        </authorList>
    </citation>
    <scope>NUCLEOTIDE SEQUENCE</scope>
</reference>
<comment type="caution">
    <text evidence="4">The sequence shown here is derived from an EMBL/GenBank/DDBJ whole genome shotgun (WGS) entry which is preliminary data.</text>
</comment>
<name>A0A8J2JM74_9HEXA</name>
<gene>
    <name evidence="4" type="ORF">AFUS01_LOCUS1986</name>
</gene>
<dbReference type="InterPro" id="IPR004875">
    <property type="entry name" value="DDE_SF_endonuclease_dom"/>
</dbReference>
<sequence length="724" mass="81493">MGGKNSERKYPKVQAETLKAALVYYDQCKNQRKTCRKFGLTRSVFQKYMKWNIEDIPEELSQGRHPVFTKEQEQELVSYVISLANRFYGMTRRAIGDFAYTLAERNGIMHPFQNRSASEDWICGFLRRHSNILSFRDGEPLSLARITRFNKIEATRFFDLLEEIVVAKGFNENTIFNVDETGFSLVPNRMPRRIARKGSRHVYVMMPAERGALCTVTCCCNANGYFVPPFFIFPQNAGRIEPDNPPQGSEYIRTSRGWSTTESFIKWLKHFRRHATRNPGTHVLLILDNHGSHISYDVVKYCRKNAIELLTLPPHSSHKMQPLDVGVYSPLKAKYREELARWLSSHMRQAPKIVDIPDILAPAYKEATKRSSAVNGFRATGIWEVNPETGVGFPNRNVMDGFFEKENEETSEDESDDSSDNESDNSQGPENPPRRGQLQRSDDLHDGDNISTAEDHSQGVNSNFSGEDHSQGVNSNFSDHSQGVNSNFAGEDHSQGVNSNFSGEDHSQGANSNFDGEDHSQGVNSNILCQHESQEVNNFLPGEDQLHSLGYFNFSREEISSKASSSSDEYDLVDGSSLSTGFKDKGQTFSNTVNKTRNVTLVPYSDSSCEEDTIYQEQAYSLQGPSGSSSFGSTIKTRASAFNVTPWDIENENQKSQTITPTRKQREVLHSEVITSDENLTKLRLGQKKKKVSSDSGERPTTRSASKASRLTLRSGKAVMDKTK</sequence>
<dbReference type="OrthoDB" id="8191755at2759"/>
<protein>
    <recommendedName>
        <fullName evidence="3">HTH CENPB-type domain-containing protein</fullName>
    </recommendedName>
</protein>
<dbReference type="InterPro" id="IPR006600">
    <property type="entry name" value="HTH_CenpB_DNA-bd_dom"/>
</dbReference>
<feature type="region of interest" description="Disordered" evidence="2">
    <location>
        <begin position="406"/>
        <end position="523"/>
    </location>
</feature>
<feature type="domain" description="HTH CENPB-type" evidence="3">
    <location>
        <begin position="60"/>
        <end position="135"/>
    </location>
</feature>
<proteinExistence type="predicted"/>
<feature type="region of interest" description="Disordered" evidence="2">
    <location>
        <begin position="679"/>
        <end position="724"/>
    </location>
</feature>
<dbReference type="PANTHER" id="PTHR19303:SF74">
    <property type="entry name" value="POGO TRANSPOSABLE ELEMENT WITH KRAB DOMAIN"/>
    <property type="match status" value="1"/>
</dbReference>
<accession>A0A8J2JM74</accession>
<feature type="compositionally biased region" description="Acidic residues" evidence="2">
    <location>
        <begin position="406"/>
        <end position="423"/>
    </location>
</feature>
<dbReference type="InterPro" id="IPR050863">
    <property type="entry name" value="CenT-Element_Derived"/>
</dbReference>
<feature type="compositionally biased region" description="Basic and acidic residues" evidence="2">
    <location>
        <begin position="440"/>
        <end position="457"/>
    </location>
</feature>
<dbReference type="AlphaFoldDB" id="A0A8J2JM74"/>
<keyword evidence="5" id="KW-1185">Reference proteome</keyword>
<evidence type="ECO:0000256" key="2">
    <source>
        <dbReference type="SAM" id="MobiDB-lite"/>
    </source>
</evidence>
<dbReference type="Pfam" id="PF03221">
    <property type="entry name" value="HTH_Tnp_Tc5"/>
    <property type="match status" value="1"/>
</dbReference>
<feature type="compositionally biased region" description="Polar residues" evidence="2">
    <location>
        <begin position="495"/>
        <end position="514"/>
    </location>
</feature>
<feature type="compositionally biased region" description="Polar residues" evidence="2">
    <location>
        <begin position="458"/>
        <end position="488"/>
    </location>
</feature>
<organism evidence="4 5">
    <name type="scientific">Allacma fusca</name>
    <dbReference type="NCBI Taxonomy" id="39272"/>
    <lineage>
        <taxon>Eukaryota</taxon>
        <taxon>Metazoa</taxon>
        <taxon>Ecdysozoa</taxon>
        <taxon>Arthropoda</taxon>
        <taxon>Hexapoda</taxon>
        <taxon>Collembola</taxon>
        <taxon>Symphypleona</taxon>
        <taxon>Sminthuridae</taxon>
        <taxon>Allacma</taxon>
    </lineage>
</organism>
<dbReference type="Pfam" id="PF03184">
    <property type="entry name" value="DDE_1"/>
    <property type="match status" value="1"/>
</dbReference>
<evidence type="ECO:0000259" key="3">
    <source>
        <dbReference type="PROSITE" id="PS51253"/>
    </source>
</evidence>
<feature type="compositionally biased region" description="Basic and acidic residues" evidence="2">
    <location>
        <begin position="692"/>
        <end position="701"/>
    </location>
</feature>
<evidence type="ECO:0000256" key="1">
    <source>
        <dbReference type="ARBA" id="ARBA00023125"/>
    </source>
</evidence>
<keyword evidence="1" id="KW-0238">DNA-binding</keyword>
<evidence type="ECO:0000313" key="4">
    <source>
        <dbReference type="EMBL" id="CAG7669233.1"/>
    </source>
</evidence>
<evidence type="ECO:0000313" key="5">
    <source>
        <dbReference type="Proteomes" id="UP000708208"/>
    </source>
</evidence>
<dbReference type="PROSITE" id="PS51253">
    <property type="entry name" value="HTH_CENPB"/>
    <property type="match status" value="1"/>
</dbReference>
<dbReference type="GO" id="GO:0003677">
    <property type="term" value="F:DNA binding"/>
    <property type="evidence" value="ECO:0007669"/>
    <property type="project" value="UniProtKB-KW"/>
</dbReference>